<feature type="domain" description="PAC" evidence="4">
    <location>
        <begin position="337"/>
        <end position="389"/>
    </location>
</feature>
<dbReference type="InterPro" id="IPR000700">
    <property type="entry name" value="PAS-assoc_C"/>
</dbReference>
<dbReference type="RefSeq" id="WP_256031269.1">
    <property type="nucleotide sequence ID" value="NZ_JAHLKM010000049.1"/>
</dbReference>
<dbReference type="Pfam" id="PF00072">
    <property type="entry name" value="Response_reg"/>
    <property type="match status" value="1"/>
</dbReference>
<feature type="domain" description="PAS" evidence="3">
    <location>
        <begin position="138"/>
        <end position="211"/>
    </location>
</feature>
<feature type="domain" description="PAC" evidence="4">
    <location>
        <begin position="458"/>
        <end position="509"/>
    </location>
</feature>
<evidence type="ECO:0000259" key="3">
    <source>
        <dbReference type="PROSITE" id="PS50112"/>
    </source>
</evidence>
<dbReference type="SUPFAM" id="SSF52172">
    <property type="entry name" value="CheY-like"/>
    <property type="match status" value="1"/>
</dbReference>
<dbReference type="SMART" id="SM00091">
    <property type="entry name" value="PAS"/>
    <property type="match status" value="5"/>
</dbReference>
<dbReference type="NCBIfam" id="TIGR00229">
    <property type="entry name" value="sensory_box"/>
    <property type="match status" value="5"/>
</dbReference>
<dbReference type="SUPFAM" id="SSF55785">
    <property type="entry name" value="PYP-like sensor domain (PAS domain)"/>
    <property type="match status" value="5"/>
</dbReference>
<dbReference type="CDD" id="cd00130">
    <property type="entry name" value="PAS"/>
    <property type="match status" value="5"/>
</dbReference>
<dbReference type="PANTHER" id="PTHR44757:SF2">
    <property type="entry name" value="BIOFILM ARCHITECTURE MAINTENANCE PROTEIN MBAA"/>
    <property type="match status" value="1"/>
</dbReference>
<name>A0A9R1CWV4_9EURY</name>
<dbReference type="SMART" id="SM00448">
    <property type="entry name" value="REC"/>
    <property type="match status" value="1"/>
</dbReference>
<dbReference type="Gene3D" id="3.30.450.20">
    <property type="entry name" value="PAS domain"/>
    <property type="match status" value="5"/>
</dbReference>
<keyword evidence="1" id="KW-0597">Phosphoprotein</keyword>
<evidence type="ECO:0000259" key="4">
    <source>
        <dbReference type="PROSITE" id="PS50113"/>
    </source>
</evidence>
<dbReference type="PROSITE" id="PS50112">
    <property type="entry name" value="PAS"/>
    <property type="match status" value="5"/>
</dbReference>
<dbReference type="InterPro" id="IPR013656">
    <property type="entry name" value="PAS_4"/>
</dbReference>
<feature type="domain" description="Response regulatory" evidence="2">
    <location>
        <begin position="7"/>
        <end position="123"/>
    </location>
</feature>
<proteinExistence type="predicted"/>
<dbReference type="Pfam" id="PF00989">
    <property type="entry name" value="PAS"/>
    <property type="match status" value="1"/>
</dbReference>
<dbReference type="PROSITE" id="PS50113">
    <property type="entry name" value="PAC"/>
    <property type="match status" value="3"/>
</dbReference>
<dbReference type="Gene3D" id="3.40.50.2300">
    <property type="match status" value="1"/>
</dbReference>
<organism evidence="5 6">
    <name type="scientific">Natronomonas aquatica</name>
    <dbReference type="NCBI Taxonomy" id="2841590"/>
    <lineage>
        <taxon>Archaea</taxon>
        <taxon>Methanobacteriati</taxon>
        <taxon>Methanobacteriota</taxon>
        <taxon>Stenosarchaea group</taxon>
        <taxon>Halobacteria</taxon>
        <taxon>Halobacteriales</taxon>
        <taxon>Natronomonadaceae</taxon>
        <taxon>Natronomonas</taxon>
    </lineage>
</organism>
<dbReference type="InterPro" id="IPR001610">
    <property type="entry name" value="PAC"/>
</dbReference>
<evidence type="ECO:0000313" key="5">
    <source>
        <dbReference type="EMBL" id="MCQ4334951.1"/>
    </source>
</evidence>
<sequence length="757" mass="86418">MSQKTIHVLHVDDEPGFADLTETFLEREEDQFTVETATSATDGVEIIDDRPPDCIVSDYDMPTMDGIEFLRTVRSEYPDLPFILFTGRGSEEVASDAISAGATDYLQKGSGNEQYRLLANRILNSVKQYRSERQLRETQAEYSAVFENAHDALLLVEIEEDGFRYQQCNPRAVELIGRDRAEIIGNTPRKALGPENGKKVTGAYRKCVEQGSPIEYTVTLDLPTGNVTRECQAAPIPTDGEIVQLVVSFQDITERRKRQQELEEEQRFVQQSLNTLNDLFYVVDTDRKLQRWNDYVLELTGYSESDLKGTDISEFFPDDEVDKIVHAVEGTLNTGNATVEADLLTSDGRRIPHEFRGQHLTDSDGKTTGIVGIGRDLTERRQRERRFQALVQEADDVISIVDAEGRFQYQSPSVERILGYDSDETIGDSAWEYIHPEDREKVKKQFEDWLARPTDTTGQIEYRARHADGSWRWMEARGNNQFSNPAVEGFVINSRNVSDRRERQLKLEQIETLFEHAQDALFLIDLTDNFTVERVNPAWETMTGIPAEHALGKAPSEILNEAAKERTEAKYRQCIERQEPLSYEEVIEFGERETYWRTKIAPVVINDTVEYLVGSTRNITERKKREQELKEYESVIRALSDAVYVLDDDGQFTYINDEFVELVGYDREQILGSGPALIKSEDAVNQAERQLGRLLSDDGPEAVKFEVMIQPREGDPIVCEDHMGIIPYEGENFDGSVGTLRDITEYREERSRLGQLN</sequence>
<dbReference type="CDD" id="cd00156">
    <property type="entry name" value="REC"/>
    <property type="match status" value="1"/>
</dbReference>
<feature type="domain" description="PAS" evidence="3">
    <location>
        <begin position="506"/>
        <end position="578"/>
    </location>
</feature>
<comment type="caution">
    <text evidence="5">The sequence shown here is derived from an EMBL/GenBank/DDBJ whole genome shotgun (WGS) entry which is preliminary data.</text>
</comment>
<dbReference type="InterPro" id="IPR013655">
    <property type="entry name" value="PAS_fold_3"/>
</dbReference>
<feature type="domain" description="PAC" evidence="4">
    <location>
        <begin position="703"/>
        <end position="755"/>
    </location>
</feature>
<dbReference type="Proteomes" id="UP001139494">
    <property type="component" value="Unassembled WGS sequence"/>
</dbReference>
<feature type="domain" description="PAS" evidence="3">
    <location>
        <begin position="383"/>
        <end position="453"/>
    </location>
</feature>
<dbReference type="InterPro" id="IPR000014">
    <property type="entry name" value="PAS"/>
</dbReference>
<dbReference type="EMBL" id="JAHLKM010000049">
    <property type="protein sequence ID" value="MCQ4334951.1"/>
    <property type="molecule type" value="Genomic_DNA"/>
</dbReference>
<keyword evidence="6" id="KW-1185">Reference proteome</keyword>
<dbReference type="GO" id="GO:0000160">
    <property type="term" value="P:phosphorelay signal transduction system"/>
    <property type="evidence" value="ECO:0007669"/>
    <property type="project" value="InterPro"/>
</dbReference>
<dbReference type="PROSITE" id="PS50110">
    <property type="entry name" value="RESPONSE_REGULATORY"/>
    <property type="match status" value="1"/>
</dbReference>
<feature type="modified residue" description="4-aspartylphosphate" evidence="1">
    <location>
        <position position="58"/>
    </location>
</feature>
<reference evidence="5" key="1">
    <citation type="journal article" date="2023" name="Front. Microbiol.">
        <title>Genomic-based phylogenetic and metabolic analyses of the genus Natronomonas, and description of Natronomonas aquatica sp. nov.</title>
        <authorList>
            <person name="Garcia-Roldan A."/>
            <person name="Duran-Viseras A."/>
            <person name="de la Haba R.R."/>
            <person name="Corral P."/>
            <person name="Sanchez-Porro C."/>
            <person name="Ventosa A."/>
        </authorList>
    </citation>
    <scope>NUCLEOTIDE SEQUENCE</scope>
    <source>
        <strain evidence="5">F2-12</strain>
    </source>
</reference>
<gene>
    <name evidence="5" type="ORF">KM295_15980</name>
</gene>
<dbReference type="Pfam" id="PF08447">
    <property type="entry name" value="PAS_3"/>
    <property type="match status" value="1"/>
</dbReference>
<dbReference type="InterPro" id="IPR052155">
    <property type="entry name" value="Biofilm_reg_signaling"/>
</dbReference>
<evidence type="ECO:0000259" key="2">
    <source>
        <dbReference type="PROSITE" id="PS50110"/>
    </source>
</evidence>
<accession>A0A9R1CWV4</accession>
<evidence type="ECO:0000256" key="1">
    <source>
        <dbReference type="PROSITE-ProRule" id="PRU00169"/>
    </source>
</evidence>
<dbReference type="InterPro" id="IPR035965">
    <property type="entry name" value="PAS-like_dom_sf"/>
</dbReference>
<feature type="domain" description="PAS" evidence="3">
    <location>
        <begin position="265"/>
        <end position="335"/>
    </location>
</feature>
<feature type="domain" description="PAS" evidence="3">
    <location>
        <begin position="628"/>
        <end position="698"/>
    </location>
</feature>
<dbReference type="PANTHER" id="PTHR44757">
    <property type="entry name" value="DIGUANYLATE CYCLASE DGCP"/>
    <property type="match status" value="1"/>
</dbReference>
<dbReference type="AlphaFoldDB" id="A0A9R1CWV4"/>
<dbReference type="InterPro" id="IPR001789">
    <property type="entry name" value="Sig_transdc_resp-reg_receiver"/>
</dbReference>
<dbReference type="SMART" id="SM00086">
    <property type="entry name" value="PAC"/>
    <property type="match status" value="5"/>
</dbReference>
<dbReference type="Pfam" id="PF13426">
    <property type="entry name" value="PAS_9"/>
    <property type="match status" value="1"/>
</dbReference>
<dbReference type="InterPro" id="IPR013767">
    <property type="entry name" value="PAS_fold"/>
</dbReference>
<dbReference type="GO" id="GO:0006355">
    <property type="term" value="P:regulation of DNA-templated transcription"/>
    <property type="evidence" value="ECO:0007669"/>
    <property type="project" value="InterPro"/>
</dbReference>
<dbReference type="Pfam" id="PF08448">
    <property type="entry name" value="PAS_4"/>
    <property type="match status" value="2"/>
</dbReference>
<evidence type="ECO:0000313" key="6">
    <source>
        <dbReference type="Proteomes" id="UP001139494"/>
    </source>
</evidence>
<protein>
    <submittedName>
        <fullName evidence="5">PAS domain S-box protein</fullName>
    </submittedName>
</protein>
<dbReference type="InterPro" id="IPR011006">
    <property type="entry name" value="CheY-like_superfamily"/>
</dbReference>